<dbReference type="Proteomes" id="UP000007797">
    <property type="component" value="Unassembled WGS sequence"/>
</dbReference>
<comment type="similarity">
    <text evidence="2">Belongs to the peptidase M24B family.</text>
</comment>
<dbReference type="RefSeq" id="XP_004350053.1">
    <property type="nucleotide sequence ID" value="XM_004350003.1"/>
</dbReference>
<dbReference type="SMART" id="SM01011">
    <property type="entry name" value="AMP_N"/>
    <property type="match status" value="1"/>
</dbReference>
<feature type="region of interest" description="Disordered" evidence="6">
    <location>
        <begin position="366"/>
        <end position="420"/>
    </location>
</feature>
<dbReference type="EMBL" id="GL883029">
    <property type="protein sequence ID" value="EGG13349.1"/>
    <property type="molecule type" value="Genomic_DNA"/>
</dbReference>
<dbReference type="GO" id="GO:0006508">
    <property type="term" value="P:proteolysis"/>
    <property type="evidence" value="ECO:0007669"/>
    <property type="project" value="TreeGrafter"/>
</dbReference>
<evidence type="ECO:0000259" key="7">
    <source>
        <dbReference type="SMART" id="SM01011"/>
    </source>
</evidence>
<dbReference type="InterPro" id="IPR036005">
    <property type="entry name" value="Creatinase/aminopeptidase-like"/>
</dbReference>
<evidence type="ECO:0000256" key="4">
    <source>
        <dbReference type="ARBA" id="ARBA00022801"/>
    </source>
</evidence>
<reference evidence="9" key="1">
    <citation type="journal article" date="2011" name="Genome Res.">
        <title>Phylogeny-wide analysis of social amoeba genomes highlights ancient origins for complex intercellular communication.</title>
        <authorList>
            <person name="Heidel A.J."/>
            <person name="Lawal H.M."/>
            <person name="Felder M."/>
            <person name="Schilde C."/>
            <person name="Helps N.R."/>
            <person name="Tunggal B."/>
            <person name="Rivero F."/>
            <person name="John U."/>
            <person name="Schleicher M."/>
            <person name="Eichinger L."/>
            <person name="Platzer M."/>
            <person name="Noegel A.A."/>
            <person name="Schaap P."/>
            <person name="Gloeckner G."/>
        </authorList>
    </citation>
    <scope>NUCLEOTIDE SEQUENCE [LARGE SCALE GENOMIC DNA]</scope>
    <source>
        <strain evidence="9">SH3</strain>
    </source>
</reference>
<dbReference type="KEGG" id="dfa:DFA_11110"/>
<feature type="compositionally biased region" description="Acidic residues" evidence="6">
    <location>
        <begin position="366"/>
        <end position="408"/>
    </location>
</feature>
<name>F4QEZ0_CACFS</name>
<dbReference type="Gene3D" id="3.40.350.10">
    <property type="entry name" value="Creatinase/prolidase N-terminal domain"/>
    <property type="match status" value="1"/>
</dbReference>
<evidence type="ECO:0000256" key="5">
    <source>
        <dbReference type="ARBA" id="ARBA00023211"/>
    </source>
</evidence>
<proteinExistence type="inferred from homology"/>
<evidence type="ECO:0000256" key="2">
    <source>
        <dbReference type="ARBA" id="ARBA00008766"/>
    </source>
</evidence>
<evidence type="ECO:0000313" key="8">
    <source>
        <dbReference type="EMBL" id="EGG13349.1"/>
    </source>
</evidence>
<dbReference type="GeneID" id="14866275"/>
<evidence type="ECO:0000256" key="1">
    <source>
        <dbReference type="ARBA" id="ARBA00001936"/>
    </source>
</evidence>
<sequence>MSYDIPFSLRQNTNFFYYTGFNDPEGILVMEKISDNLHTETMFVREKIPEKELWEGPRCGPSNAVSKFGVNNAYTLDQLHILNDIIRKSSSRGIFINSVRWDSLKIDYNNKTLYDVEPYLQMSRLVKSQSEIKMMMESGSIAGQSFQDMMKFVKPGMNDYQASAFFEFSVKNRGAQHAQKQLYEAVLDVNKKCIEMCRAGETINTIHRYSVELIIGHLLRLGILDRQPGTLSSTPVSKQEIEDNVRSGKYHKYYPHSIGHYLGMDTHDTMSIPYGEILKPGMIITIEPGIYINEYDHEVSEQWRGINIRVEDDVVITDTDPINLTIDAPKEVDHIESIMNTSNICHVHVSDSQRFKLYFVEEEIVLDEDDDMDEDEDDEDEYFDEDEDQDKDEEDQDEDEDHEDDEDHEEHRDQDFEEDDELLDQYFEKKTDKAQYLEQLEYNNIIRGELETRESFTDLGDDYSPQEVAQFEKLQDEILPATYCYDKDYQNYRVANDLVISPLLEEMSQRLQNNNTLTSLTIRDGYQENQIYEQNQLIKDCFANLLLNNQTSLKHLEFERGEEYLDQRFYQSIANNTCLESLKIEFYYDYQEYQKQSVISICKSLSINRSLKQLDIGLVSDIDQDLIDQFKQIPNRNCLIVVYKDKEALEAGRWPLDHSYSFI</sequence>
<dbReference type="GO" id="GO:0030145">
    <property type="term" value="F:manganese ion binding"/>
    <property type="evidence" value="ECO:0007669"/>
    <property type="project" value="InterPro"/>
</dbReference>
<dbReference type="Gene3D" id="3.90.230.10">
    <property type="entry name" value="Creatinase/methionine aminopeptidase superfamily"/>
    <property type="match status" value="2"/>
</dbReference>
<dbReference type="GO" id="GO:0070006">
    <property type="term" value="F:metalloaminopeptidase activity"/>
    <property type="evidence" value="ECO:0007669"/>
    <property type="project" value="InterPro"/>
</dbReference>
<evidence type="ECO:0000256" key="6">
    <source>
        <dbReference type="SAM" id="MobiDB-lite"/>
    </source>
</evidence>
<dbReference type="InterPro" id="IPR029149">
    <property type="entry name" value="Creatin/AminoP/Spt16_N"/>
</dbReference>
<keyword evidence="3" id="KW-0479">Metal-binding</keyword>
<dbReference type="PANTHER" id="PTHR43226">
    <property type="entry name" value="XAA-PRO AMINOPEPTIDASE 3"/>
    <property type="match status" value="1"/>
</dbReference>
<dbReference type="GO" id="GO:0005739">
    <property type="term" value="C:mitochondrion"/>
    <property type="evidence" value="ECO:0007669"/>
    <property type="project" value="TreeGrafter"/>
</dbReference>
<dbReference type="InterPro" id="IPR007865">
    <property type="entry name" value="Aminopep_P_N"/>
</dbReference>
<dbReference type="InterPro" id="IPR000994">
    <property type="entry name" value="Pept_M24"/>
</dbReference>
<keyword evidence="9" id="KW-1185">Reference proteome</keyword>
<keyword evidence="5" id="KW-0464">Manganese</keyword>
<dbReference type="AlphaFoldDB" id="F4QEZ0"/>
<dbReference type="InterPro" id="IPR052433">
    <property type="entry name" value="X-Pro_dipept-like"/>
</dbReference>
<evidence type="ECO:0000256" key="3">
    <source>
        <dbReference type="ARBA" id="ARBA00022723"/>
    </source>
</evidence>
<feature type="domain" description="Aminopeptidase P N-terminal" evidence="7">
    <location>
        <begin position="1"/>
        <end position="102"/>
    </location>
</feature>
<dbReference type="PANTHER" id="PTHR43226:SF4">
    <property type="entry name" value="XAA-PRO AMINOPEPTIDASE 3"/>
    <property type="match status" value="1"/>
</dbReference>
<comment type="cofactor">
    <cofactor evidence="1">
        <name>Mn(2+)</name>
        <dbReference type="ChEBI" id="CHEBI:29035"/>
    </cofactor>
</comment>
<dbReference type="SUPFAM" id="SSF53092">
    <property type="entry name" value="Creatinase/prolidase N-terminal domain"/>
    <property type="match status" value="1"/>
</dbReference>
<dbReference type="Pfam" id="PF00557">
    <property type="entry name" value="Peptidase_M24"/>
    <property type="match status" value="1"/>
</dbReference>
<organism evidence="8 9">
    <name type="scientific">Cavenderia fasciculata</name>
    <name type="common">Slime mold</name>
    <name type="synonym">Dictyostelium fasciculatum</name>
    <dbReference type="NCBI Taxonomy" id="261658"/>
    <lineage>
        <taxon>Eukaryota</taxon>
        <taxon>Amoebozoa</taxon>
        <taxon>Evosea</taxon>
        <taxon>Eumycetozoa</taxon>
        <taxon>Dictyostelia</taxon>
        <taxon>Acytosteliales</taxon>
        <taxon>Cavenderiaceae</taxon>
        <taxon>Cavenderia</taxon>
    </lineage>
</organism>
<keyword evidence="4" id="KW-0378">Hydrolase</keyword>
<dbReference type="SUPFAM" id="SSF55920">
    <property type="entry name" value="Creatinase/aminopeptidase"/>
    <property type="match status" value="1"/>
</dbReference>
<dbReference type="OrthoDB" id="4215474at2759"/>
<accession>F4QEZ0</accession>
<evidence type="ECO:0000313" key="9">
    <source>
        <dbReference type="Proteomes" id="UP000007797"/>
    </source>
</evidence>
<protein>
    <recommendedName>
        <fullName evidence="7">Aminopeptidase P N-terminal domain-containing protein</fullName>
    </recommendedName>
</protein>
<gene>
    <name evidence="8" type="ORF">DFA_11110</name>
</gene>
<dbReference type="Pfam" id="PF05195">
    <property type="entry name" value="AMP_N"/>
    <property type="match status" value="1"/>
</dbReference>
<dbReference type="STRING" id="1054147.F4QEZ0"/>